<dbReference type="RefSeq" id="WP_156413806.1">
    <property type="nucleotide sequence ID" value="NZ_CAAAIC010000005.1"/>
</dbReference>
<dbReference type="AlphaFoldDB" id="A0A0W0VFX8"/>
<evidence type="ECO:0000313" key="2">
    <source>
        <dbReference type="Proteomes" id="UP000055035"/>
    </source>
</evidence>
<gene>
    <name evidence="1" type="ORF">Ljor_0238</name>
</gene>
<dbReference type="Proteomes" id="UP000055035">
    <property type="component" value="Unassembled WGS sequence"/>
</dbReference>
<proteinExistence type="predicted"/>
<keyword evidence="2" id="KW-1185">Reference proteome</keyword>
<reference evidence="1 2" key="1">
    <citation type="submission" date="2015-11" db="EMBL/GenBank/DDBJ databases">
        <title>Genomic analysis of 38 Legionella species identifies large and diverse effector repertoires.</title>
        <authorList>
            <person name="Burstein D."/>
            <person name="Amaro F."/>
            <person name="Zusman T."/>
            <person name="Lifshitz Z."/>
            <person name="Cohen O."/>
            <person name="Gilbert J.A."/>
            <person name="Pupko T."/>
            <person name="Shuman H.A."/>
            <person name="Segal G."/>
        </authorList>
    </citation>
    <scope>NUCLEOTIDE SEQUENCE [LARGE SCALE GENOMIC DNA]</scope>
    <source>
        <strain evidence="1 2">BL-540</strain>
    </source>
</reference>
<evidence type="ECO:0000313" key="1">
    <source>
        <dbReference type="EMBL" id="KTD19015.1"/>
    </source>
</evidence>
<dbReference type="PATRIC" id="fig|456.5.peg.254"/>
<name>A0A0W0VFX8_9GAMM</name>
<protein>
    <submittedName>
        <fullName evidence="1">Uncharacterized protein</fullName>
    </submittedName>
</protein>
<comment type="caution">
    <text evidence="1">The sequence shown here is derived from an EMBL/GenBank/DDBJ whole genome shotgun (WGS) entry which is preliminary data.</text>
</comment>
<organism evidence="1 2">
    <name type="scientific">Legionella jordanis</name>
    <dbReference type="NCBI Taxonomy" id="456"/>
    <lineage>
        <taxon>Bacteria</taxon>
        <taxon>Pseudomonadati</taxon>
        <taxon>Pseudomonadota</taxon>
        <taxon>Gammaproteobacteria</taxon>
        <taxon>Legionellales</taxon>
        <taxon>Legionellaceae</taxon>
        <taxon>Legionella</taxon>
    </lineage>
</organism>
<dbReference type="EMBL" id="LNYJ01000003">
    <property type="protein sequence ID" value="KTD19015.1"/>
    <property type="molecule type" value="Genomic_DNA"/>
</dbReference>
<accession>A0A0W0VFX8</accession>
<dbReference type="STRING" id="456.Ljor_0238"/>
<sequence>MTQYEFSQFLMLASQIFYLRKDEDKGAENIVLKKEQSPVKPLPITSLYLELKKAF</sequence>